<comment type="similarity">
    <text evidence="1">Belongs to the CinA family.</text>
</comment>
<dbReference type="NCBIfam" id="TIGR00199">
    <property type="entry name" value="PncC_domain"/>
    <property type="match status" value="1"/>
</dbReference>
<dbReference type="RefSeq" id="WP_154537414.1">
    <property type="nucleotide sequence ID" value="NZ_JAXFLG010000024.1"/>
</dbReference>
<dbReference type="PIRSF" id="PIRSF006728">
    <property type="entry name" value="CinA"/>
    <property type="match status" value="1"/>
</dbReference>
<dbReference type="InterPro" id="IPR001453">
    <property type="entry name" value="MoaB/Mog_dom"/>
</dbReference>
<dbReference type="PANTHER" id="PTHR13939:SF0">
    <property type="entry name" value="NMN AMIDOHYDROLASE-LIKE PROTEIN YFAY"/>
    <property type="match status" value="1"/>
</dbReference>
<dbReference type="EMBL" id="VUNE01000001">
    <property type="protein sequence ID" value="MST62055.1"/>
    <property type="molecule type" value="Genomic_DNA"/>
</dbReference>
<sequence length="420" mass="46058">MNIEIISVGTELLLGDILNSNAQFLSREIANLGMNVYTQMTVGDNIDRLVDCFEFAFRRADIVITTGGLGPTTDDITKEGAAKYFNQELRLNEHYWKIILEKCAKFSGDISKVPANNIRQAMFPEESTIIPNNNGTAPGAIFAKDGKKIIVLPGPPREMKAMFRENVLPLLISESKEIIKSKYIRFFGIGESSLELKLIDLLNSQTNPTMALYAKEGEVLIRVTAKCKTSEECDLLIDGLVSKVEEICGEYIYLIGDESISDSQSELDTVVARMLVESGLKISIAESCTGGLIASSLISYPGISSSLMEGCVTYSNEAKIHRLGVNKDTLDKFGAVSRETAMEMAIGIAKSLGVDIGISTTGIAGPNGESEEKPIGLVYFGVYNRGEVYSIKRIFTGDRNMVRNRATKFALNEIRLLLKK</sequence>
<evidence type="ECO:0000313" key="3">
    <source>
        <dbReference type="EMBL" id="MST62055.1"/>
    </source>
</evidence>
<dbReference type="InterPro" id="IPR008135">
    <property type="entry name" value="Competence-induced_CinA"/>
</dbReference>
<dbReference type="InterPro" id="IPR008136">
    <property type="entry name" value="CinA_C"/>
</dbReference>
<dbReference type="AlphaFoldDB" id="A0A6N7WYV9"/>
<dbReference type="HAMAP" id="MF_00226_B">
    <property type="entry name" value="CinA_B"/>
    <property type="match status" value="1"/>
</dbReference>
<gene>
    <name evidence="1" type="primary">cinA</name>
    <name evidence="3" type="ORF">FYJ71_03580</name>
</gene>
<protein>
    <recommendedName>
        <fullName evidence="1">Putative competence-damage inducible protein</fullName>
    </recommendedName>
</protein>
<dbReference type="NCBIfam" id="NF001813">
    <property type="entry name" value="PRK00549.1"/>
    <property type="match status" value="1"/>
</dbReference>
<dbReference type="InterPro" id="IPR036653">
    <property type="entry name" value="CinA-like_C"/>
</dbReference>
<dbReference type="Proteomes" id="UP000440713">
    <property type="component" value="Unassembled WGS sequence"/>
</dbReference>
<evidence type="ECO:0000259" key="2">
    <source>
        <dbReference type="SMART" id="SM00852"/>
    </source>
</evidence>
<dbReference type="Pfam" id="PF18146">
    <property type="entry name" value="CinA_KH"/>
    <property type="match status" value="1"/>
</dbReference>
<name>A0A6N7WYV9_9FIRM</name>
<dbReference type="Gene3D" id="3.30.70.2860">
    <property type="match status" value="1"/>
</dbReference>
<keyword evidence="4" id="KW-1185">Reference proteome</keyword>
<dbReference type="Gene3D" id="3.40.980.10">
    <property type="entry name" value="MoaB/Mog-like domain"/>
    <property type="match status" value="1"/>
</dbReference>
<reference evidence="3 4" key="1">
    <citation type="submission" date="2019-08" db="EMBL/GenBank/DDBJ databases">
        <title>In-depth cultivation of the pig gut microbiome towards novel bacterial diversity and tailored functional studies.</title>
        <authorList>
            <person name="Wylensek D."/>
            <person name="Hitch T.C.A."/>
            <person name="Clavel T."/>
        </authorList>
    </citation>
    <scope>NUCLEOTIDE SEQUENCE [LARGE SCALE GENOMIC DNA]</scope>
    <source>
        <strain evidence="3 4">WCA-SAB-591-4A-A</strain>
    </source>
</reference>
<proteinExistence type="inferred from homology"/>
<dbReference type="SUPFAM" id="SSF53218">
    <property type="entry name" value="Molybdenum cofactor biosynthesis proteins"/>
    <property type="match status" value="1"/>
</dbReference>
<dbReference type="Pfam" id="PF02464">
    <property type="entry name" value="CinA"/>
    <property type="match status" value="1"/>
</dbReference>
<dbReference type="InterPro" id="IPR036425">
    <property type="entry name" value="MoaB/Mog-like_dom_sf"/>
</dbReference>
<dbReference type="InterPro" id="IPR050101">
    <property type="entry name" value="CinA"/>
</dbReference>
<dbReference type="NCBIfam" id="TIGR00200">
    <property type="entry name" value="cinA_nterm"/>
    <property type="match status" value="1"/>
</dbReference>
<dbReference type="InterPro" id="IPR041424">
    <property type="entry name" value="CinA_KH"/>
</dbReference>
<dbReference type="SMART" id="SM00852">
    <property type="entry name" value="MoCF_biosynth"/>
    <property type="match status" value="1"/>
</dbReference>
<dbReference type="PANTHER" id="PTHR13939">
    <property type="entry name" value="NICOTINAMIDE-NUCLEOTIDE AMIDOHYDROLASE PNCC"/>
    <property type="match status" value="1"/>
</dbReference>
<dbReference type="Gene3D" id="3.90.950.20">
    <property type="entry name" value="CinA-like"/>
    <property type="match status" value="1"/>
</dbReference>
<comment type="caution">
    <text evidence="3">The sequence shown here is derived from an EMBL/GenBank/DDBJ whole genome shotgun (WGS) entry which is preliminary data.</text>
</comment>
<feature type="domain" description="MoaB/Mog" evidence="2">
    <location>
        <begin position="4"/>
        <end position="174"/>
    </location>
</feature>
<accession>A0A6N7WYV9</accession>
<dbReference type="Pfam" id="PF00994">
    <property type="entry name" value="MoCF_biosynth"/>
    <property type="match status" value="1"/>
</dbReference>
<dbReference type="CDD" id="cd00885">
    <property type="entry name" value="cinA"/>
    <property type="match status" value="1"/>
</dbReference>
<evidence type="ECO:0000313" key="4">
    <source>
        <dbReference type="Proteomes" id="UP000440713"/>
    </source>
</evidence>
<evidence type="ECO:0000256" key="1">
    <source>
        <dbReference type="HAMAP-Rule" id="MF_00226"/>
    </source>
</evidence>
<dbReference type="SUPFAM" id="SSF142433">
    <property type="entry name" value="CinA-like"/>
    <property type="match status" value="1"/>
</dbReference>
<organism evidence="3 4">
    <name type="scientific">Peptostreptococcus porci</name>
    <dbReference type="NCBI Taxonomy" id="2652282"/>
    <lineage>
        <taxon>Bacteria</taxon>
        <taxon>Bacillati</taxon>
        <taxon>Bacillota</taxon>
        <taxon>Clostridia</taxon>
        <taxon>Peptostreptococcales</taxon>
        <taxon>Peptostreptococcaceae</taxon>
        <taxon>Peptostreptococcus</taxon>
    </lineage>
</organism>